<evidence type="ECO:0000313" key="3">
    <source>
        <dbReference type="Proteomes" id="UP000215199"/>
    </source>
</evidence>
<name>A0A229T4M9_9PSEU</name>
<dbReference type="EMBL" id="NMUL01000021">
    <property type="protein sequence ID" value="OXM66033.1"/>
    <property type="molecule type" value="Genomic_DNA"/>
</dbReference>
<comment type="caution">
    <text evidence="2">The sequence shown here is derived from an EMBL/GenBank/DDBJ whole genome shotgun (WGS) entry which is preliminary data.</text>
</comment>
<dbReference type="RefSeq" id="WP_093949395.1">
    <property type="nucleotide sequence ID" value="NZ_NMUL01000021.1"/>
</dbReference>
<evidence type="ECO:0000256" key="1">
    <source>
        <dbReference type="SAM" id="MobiDB-lite"/>
    </source>
</evidence>
<proteinExistence type="predicted"/>
<feature type="region of interest" description="Disordered" evidence="1">
    <location>
        <begin position="75"/>
        <end position="94"/>
    </location>
</feature>
<organism evidence="2 3">
    <name type="scientific">Amycolatopsis vastitatis</name>
    <dbReference type="NCBI Taxonomy" id="1905142"/>
    <lineage>
        <taxon>Bacteria</taxon>
        <taxon>Bacillati</taxon>
        <taxon>Actinomycetota</taxon>
        <taxon>Actinomycetes</taxon>
        <taxon>Pseudonocardiales</taxon>
        <taxon>Pseudonocardiaceae</taxon>
        <taxon>Amycolatopsis</taxon>
    </lineage>
</organism>
<reference evidence="3" key="1">
    <citation type="submission" date="2017-07" db="EMBL/GenBank/DDBJ databases">
        <title>Comparative genome mining reveals phylogenetic distribution patterns of secondary metabolites in Amycolatopsis.</title>
        <authorList>
            <person name="Adamek M."/>
            <person name="Alanjary M."/>
            <person name="Sales-Ortells H."/>
            <person name="Goodfellow M."/>
            <person name="Bull A.T."/>
            <person name="Kalinowski J."/>
            <person name="Ziemert N."/>
        </authorList>
    </citation>
    <scope>NUCLEOTIDE SEQUENCE [LARGE SCALE GENOMIC DNA]</scope>
    <source>
        <strain evidence="3">H5</strain>
    </source>
</reference>
<accession>A0A229T4M9</accession>
<keyword evidence="3" id="KW-1185">Reference proteome</keyword>
<evidence type="ECO:0008006" key="4">
    <source>
        <dbReference type="Google" id="ProtNLM"/>
    </source>
</evidence>
<sequence length="94" mass="10033">MAIKLSRTCRPTRFATGSLGPHERPFTRWPAVFAVTAGIFAIVTTEIRPSGLLTPIAAGFGVSAGTAGWTSVLPSDHLRRGAGRRTRRSGERNA</sequence>
<protein>
    <recommendedName>
        <fullName evidence="4">Major facilitator superfamily (MFS) profile domain-containing protein</fullName>
    </recommendedName>
</protein>
<gene>
    <name evidence="2" type="ORF">CF165_22000</name>
</gene>
<dbReference type="Proteomes" id="UP000215199">
    <property type="component" value="Unassembled WGS sequence"/>
</dbReference>
<evidence type="ECO:0000313" key="2">
    <source>
        <dbReference type="EMBL" id="OXM66033.1"/>
    </source>
</evidence>
<dbReference type="AlphaFoldDB" id="A0A229T4M9"/>